<reference evidence="3" key="3">
    <citation type="submission" date="2020-06" db="EMBL/GenBank/DDBJ databases">
        <title>Helianthus annuus Genome sequencing and assembly Release 2.</title>
        <authorList>
            <person name="Gouzy J."/>
            <person name="Langlade N."/>
            <person name="Munos S."/>
        </authorList>
    </citation>
    <scope>NUCLEOTIDE SEQUENCE</scope>
    <source>
        <tissue evidence="3">Leaves</tissue>
    </source>
</reference>
<dbReference type="Proteomes" id="UP000215914">
    <property type="component" value="Chromosome 13"/>
</dbReference>
<dbReference type="InParanoid" id="A0A251SS18"/>
<dbReference type="InterPro" id="IPR012340">
    <property type="entry name" value="NA-bd_OB-fold"/>
</dbReference>
<evidence type="ECO:0000313" key="5">
    <source>
        <dbReference type="Proteomes" id="UP000215914"/>
    </source>
</evidence>
<dbReference type="AlphaFoldDB" id="A0A251SS18"/>
<sequence>MRTPLSSNLPNLLVLNGDLIFLHLSQLLKTLIMTASHSKALLVHVIGFVVKCLPSEEKTENNNGKDEKKATFILEDLQHQQIYVTLWGVYADQIIEFQREHKDEKNVVVVVQFGKYRFWGGIFFIFIVNFKKTSY</sequence>
<reference evidence="4" key="2">
    <citation type="submission" date="2017-02" db="EMBL/GenBank/DDBJ databases">
        <title>Sunflower complete genome.</title>
        <authorList>
            <person name="Langlade N."/>
            <person name="Munos S."/>
        </authorList>
    </citation>
    <scope>NUCLEOTIDE SEQUENCE [LARGE SCALE GENOMIC DNA]</scope>
    <source>
        <tissue evidence="4">Leaves</tissue>
    </source>
</reference>
<name>A0A251SS18_HELAN</name>
<dbReference type="SUPFAM" id="SSF50249">
    <property type="entry name" value="Nucleic acid-binding proteins"/>
    <property type="match status" value="1"/>
</dbReference>
<proteinExistence type="predicted"/>
<organism evidence="4 5">
    <name type="scientific">Helianthus annuus</name>
    <name type="common">Common sunflower</name>
    <dbReference type="NCBI Taxonomy" id="4232"/>
    <lineage>
        <taxon>Eukaryota</taxon>
        <taxon>Viridiplantae</taxon>
        <taxon>Streptophyta</taxon>
        <taxon>Embryophyta</taxon>
        <taxon>Tracheophyta</taxon>
        <taxon>Spermatophyta</taxon>
        <taxon>Magnoliopsida</taxon>
        <taxon>eudicotyledons</taxon>
        <taxon>Gunneridae</taxon>
        <taxon>Pentapetalae</taxon>
        <taxon>asterids</taxon>
        <taxon>campanulids</taxon>
        <taxon>Asterales</taxon>
        <taxon>Asteraceae</taxon>
        <taxon>Asteroideae</taxon>
        <taxon>Heliantheae alliance</taxon>
        <taxon>Heliantheae</taxon>
        <taxon>Helianthus</taxon>
    </lineage>
</organism>
<reference evidence="3 5" key="1">
    <citation type="journal article" date="2017" name="Nature">
        <title>The sunflower genome provides insights into oil metabolism, flowering and Asterid evolution.</title>
        <authorList>
            <person name="Badouin H."/>
            <person name="Gouzy J."/>
            <person name="Grassa C.J."/>
            <person name="Murat F."/>
            <person name="Staton S.E."/>
            <person name="Cottret L."/>
            <person name="Lelandais-Briere C."/>
            <person name="Owens G.L."/>
            <person name="Carrere S."/>
            <person name="Mayjonade B."/>
            <person name="Legrand L."/>
            <person name="Gill N."/>
            <person name="Kane N.C."/>
            <person name="Bowers J.E."/>
            <person name="Hubner S."/>
            <person name="Bellec A."/>
            <person name="Berard A."/>
            <person name="Berges H."/>
            <person name="Blanchet N."/>
            <person name="Boniface M.C."/>
            <person name="Brunel D."/>
            <person name="Catrice O."/>
            <person name="Chaidir N."/>
            <person name="Claudel C."/>
            <person name="Donnadieu C."/>
            <person name="Faraut T."/>
            <person name="Fievet G."/>
            <person name="Helmstetter N."/>
            <person name="King M."/>
            <person name="Knapp S.J."/>
            <person name="Lai Z."/>
            <person name="Le Paslier M.C."/>
            <person name="Lippi Y."/>
            <person name="Lorenzon L."/>
            <person name="Mandel J.R."/>
            <person name="Marage G."/>
            <person name="Marchand G."/>
            <person name="Marquand E."/>
            <person name="Bret-Mestries E."/>
            <person name="Morien E."/>
            <person name="Nambeesan S."/>
            <person name="Nguyen T."/>
            <person name="Pegot-Espagnet P."/>
            <person name="Pouilly N."/>
            <person name="Raftis F."/>
            <person name="Sallet E."/>
            <person name="Schiex T."/>
            <person name="Thomas J."/>
            <person name="Vandecasteele C."/>
            <person name="Vares D."/>
            <person name="Vear F."/>
            <person name="Vautrin S."/>
            <person name="Crespi M."/>
            <person name="Mangin B."/>
            <person name="Burke J.M."/>
            <person name="Salse J."/>
            <person name="Munos S."/>
            <person name="Vincourt P."/>
            <person name="Rieseberg L.H."/>
            <person name="Langlade N.B."/>
        </authorList>
    </citation>
    <scope>NUCLEOTIDE SEQUENCE [LARGE SCALE GENOMIC DNA]</scope>
    <source>
        <strain evidence="5">cv. SF193</strain>
        <tissue evidence="3">Leaves</tissue>
    </source>
</reference>
<evidence type="ECO:0000256" key="1">
    <source>
        <dbReference type="ARBA" id="ARBA00023125"/>
    </source>
</evidence>
<gene>
    <name evidence="4" type="ORF">HannXRQ_Chr13g0398081</name>
    <name evidence="3" type="ORF">HanXRQr2_Chr13g0582101</name>
</gene>
<keyword evidence="1" id="KW-0238">DNA-binding</keyword>
<dbReference type="Gene3D" id="2.40.50.140">
    <property type="entry name" value="Nucleic acid-binding proteins"/>
    <property type="match status" value="1"/>
</dbReference>
<dbReference type="InterPro" id="IPR031657">
    <property type="entry name" value="REPA_OB_2"/>
</dbReference>
<protein>
    <submittedName>
        <fullName evidence="3 4">Replication protein A, OB</fullName>
    </submittedName>
</protein>
<dbReference type="EMBL" id="MNCJ02000328">
    <property type="protein sequence ID" value="KAF5772854.1"/>
    <property type="molecule type" value="Genomic_DNA"/>
</dbReference>
<evidence type="ECO:0000313" key="3">
    <source>
        <dbReference type="EMBL" id="KAF5772854.1"/>
    </source>
</evidence>
<dbReference type="EMBL" id="CM007902">
    <property type="protein sequence ID" value="OTG01076.1"/>
    <property type="molecule type" value="Genomic_DNA"/>
</dbReference>
<keyword evidence="5" id="KW-1185">Reference proteome</keyword>
<feature type="domain" description="Replication protein A OB" evidence="2">
    <location>
        <begin position="38"/>
        <end position="112"/>
    </location>
</feature>
<evidence type="ECO:0000259" key="2">
    <source>
        <dbReference type="Pfam" id="PF16900"/>
    </source>
</evidence>
<evidence type="ECO:0000313" key="4">
    <source>
        <dbReference type="EMBL" id="OTG01076.1"/>
    </source>
</evidence>
<dbReference type="GO" id="GO:0003677">
    <property type="term" value="F:DNA binding"/>
    <property type="evidence" value="ECO:0007669"/>
    <property type="project" value="UniProtKB-KW"/>
</dbReference>
<accession>A0A251SS18</accession>
<dbReference type="Gramene" id="mRNA:HanXRQr2_Chr13g0582101">
    <property type="protein sequence ID" value="mRNA:HanXRQr2_Chr13g0582101"/>
    <property type="gene ID" value="HanXRQr2_Chr13g0582101"/>
</dbReference>
<dbReference type="Pfam" id="PF16900">
    <property type="entry name" value="REPA_OB_2"/>
    <property type="match status" value="1"/>
</dbReference>